<dbReference type="GO" id="GO:0006935">
    <property type="term" value="P:chemotaxis"/>
    <property type="evidence" value="ECO:0007669"/>
    <property type="project" value="UniProtKB-KW"/>
</dbReference>
<dbReference type="SUPFAM" id="SSF58104">
    <property type="entry name" value="Methyl-accepting chemotaxis protein (MCP) signaling domain"/>
    <property type="match status" value="1"/>
</dbReference>
<organism evidence="14 15">
    <name type="scientific">Heliorestis acidaminivorans</name>
    <dbReference type="NCBI Taxonomy" id="553427"/>
    <lineage>
        <taxon>Bacteria</taxon>
        <taxon>Bacillati</taxon>
        <taxon>Bacillota</taxon>
        <taxon>Clostridia</taxon>
        <taxon>Eubacteriales</taxon>
        <taxon>Heliobacteriaceae</taxon>
        <taxon>Heliorestis</taxon>
    </lineage>
</organism>
<evidence type="ECO:0000256" key="4">
    <source>
        <dbReference type="ARBA" id="ARBA00022692"/>
    </source>
</evidence>
<dbReference type="InterPro" id="IPR004089">
    <property type="entry name" value="MCPsignal_dom"/>
</dbReference>
<evidence type="ECO:0000256" key="8">
    <source>
        <dbReference type="ARBA" id="ARBA00029447"/>
    </source>
</evidence>
<evidence type="ECO:0000313" key="14">
    <source>
        <dbReference type="EMBL" id="KAB2953416.1"/>
    </source>
</evidence>
<dbReference type="Pfam" id="PF00672">
    <property type="entry name" value="HAMP"/>
    <property type="match status" value="1"/>
</dbReference>
<evidence type="ECO:0000256" key="2">
    <source>
        <dbReference type="ARBA" id="ARBA00022475"/>
    </source>
</evidence>
<dbReference type="PROSITE" id="PS50885">
    <property type="entry name" value="HAMP"/>
    <property type="match status" value="1"/>
</dbReference>
<dbReference type="InterPro" id="IPR029151">
    <property type="entry name" value="Sensor-like_sf"/>
</dbReference>
<dbReference type="CDD" id="cd12914">
    <property type="entry name" value="PDC1_DGC_like"/>
    <property type="match status" value="1"/>
</dbReference>
<proteinExistence type="inferred from homology"/>
<evidence type="ECO:0000256" key="1">
    <source>
        <dbReference type="ARBA" id="ARBA00004651"/>
    </source>
</evidence>
<evidence type="ECO:0000256" key="9">
    <source>
        <dbReference type="PROSITE-ProRule" id="PRU00284"/>
    </source>
</evidence>
<dbReference type="InterPro" id="IPR003660">
    <property type="entry name" value="HAMP_dom"/>
</dbReference>
<dbReference type="Proteomes" id="UP000468766">
    <property type="component" value="Unassembled WGS sequence"/>
</dbReference>
<feature type="coiled-coil region" evidence="10">
    <location>
        <begin position="603"/>
        <end position="665"/>
    </location>
</feature>
<dbReference type="EMBL" id="WBXO01000003">
    <property type="protein sequence ID" value="KAB2953416.1"/>
    <property type="molecule type" value="Genomic_DNA"/>
</dbReference>
<feature type="domain" description="HAMP" evidence="13">
    <location>
        <begin position="308"/>
        <end position="363"/>
    </location>
</feature>
<evidence type="ECO:0000256" key="6">
    <source>
        <dbReference type="ARBA" id="ARBA00023136"/>
    </source>
</evidence>
<dbReference type="PANTHER" id="PTHR32089:SF112">
    <property type="entry name" value="LYSOZYME-LIKE PROTEIN-RELATED"/>
    <property type="match status" value="1"/>
</dbReference>
<evidence type="ECO:0000256" key="11">
    <source>
        <dbReference type="SAM" id="Phobius"/>
    </source>
</evidence>
<dbReference type="SMART" id="SM00304">
    <property type="entry name" value="HAMP"/>
    <property type="match status" value="1"/>
</dbReference>
<dbReference type="CDD" id="cd06225">
    <property type="entry name" value="HAMP"/>
    <property type="match status" value="1"/>
</dbReference>
<feature type="coiled-coil region" evidence="10">
    <location>
        <begin position="355"/>
        <end position="385"/>
    </location>
</feature>
<dbReference type="SMART" id="SM00283">
    <property type="entry name" value="MA"/>
    <property type="match status" value="1"/>
</dbReference>
<reference evidence="14 15" key="1">
    <citation type="submission" date="2019-10" db="EMBL/GenBank/DDBJ databases">
        <title>Whole-genome sequence of the extremophile Heliorestis acidaminivorans DSM 24790.</title>
        <authorList>
            <person name="Kyndt J.A."/>
            <person name="Meyer T.E."/>
        </authorList>
    </citation>
    <scope>NUCLEOTIDE SEQUENCE [LARGE SCALE GENOMIC DNA]</scope>
    <source>
        <strain evidence="14 15">DSM 24790</strain>
    </source>
</reference>
<sequence>MLPRSIKGKFILFFLLVIILVSSSIGTVSYIYAKDAILNEIEDAIATMAEEGGKLVSSQIGQQFAFLEAVATQDIVVDNRPWAEKVSILEAEAQRMGYQSLYISDRTGKARQVSDDETFADVSDRLYFQRSLSGENAASDVLISRVTGEPIVVFSVPILRNGQVQGVLFGTRDGTELSAITNNVSIGRGGYAYIVNSEGTFQAHPNTSLVLDAYNPLLEAQKQPDLRQLAEVIENRMIKGERGVAYYFFNEADRIVGFAPIEATPWSLAVASTTAEYLAGLQQLINIIIVATSLVILVGSAIAYGLGNSFAKPIVKVTEQAEEIAKLNLTKDVPADFLQRQDEVGKLAQSFQLIMNNLRAMIKELSQASQQMAATSEEMTATSEQSASAADEIARAVEDVADGATKQAQETNKGTQKSKELSSIIEQNQAYLEDVNQATDKVIKLKEEGSSTLQKLLSKTSESAQATTQVYRAIQTNHKNAQKIAASSKMIQSIAGQTNLLALNAAIESARAGEAGRGFAVVAVEVRKLAEQSTQFSQEIESVLQELQSESQKSAEIMESLSHLVEEQSQQVTITEQTFMEIASAIEITKGRIEALNHSGLAMEEKKEEIMAVIRKLADIASENAAAAEEASAATEEQSASMHEIANASESLAQLAQDLQEIVRRFNI</sequence>
<keyword evidence="7 9" id="KW-0807">Transducer</keyword>
<keyword evidence="4 11" id="KW-0812">Transmembrane</keyword>
<dbReference type="CDD" id="cd12912">
    <property type="entry name" value="PDC2_MCP_like"/>
    <property type="match status" value="1"/>
</dbReference>
<dbReference type="AlphaFoldDB" id="A0A6I0F0L0"/>
<evidence type="ECO:0000256" key="7">
    <source>
        <dbReference type="ARBA" id="ARBA00023224"/>
    </source>
</evidence>
<dbReference type="Pfam" id="PF00015">
    <property type="entry name" value="MCPsignal"/>
    <property type="match status" value="1"/>
</dbReference>
<evidence type="ECO:0000256" key="10">
    <source>
        <dbReference type="SAM" id="Coils"/>
    </source>
</evidence>
<comment type="subcellular location">
    <subcellularLocation>
        <location evidence="1">Cell membrane</location>
        <topology evidence="1">Multi-pass membrane protein</topology>
    </subcellularLocation>
</comment>
<evidence type="ECO:0000313" key="15">
    <source>
        <dbReference type="Proteomes" id="UP000468766"/>
    </source>
</evidence>
<evidence type="ECO:0000259" key="12">
    <source>
        <dbReference type="PROSITE" id="PS50111"/>
    </source>
</evidence>
<gene>
    <name evidence="14" type="ORF">F9B85_05770</name>
</gene>
<dbReference type="PROSITE" id="PS50111">
    <property type="entry name" value="CHEMOTAXIS_TRANSDUC_2"/>
    <property type="match status" value="1"/>
</dbReference>
<evidence type="ECO:0000256" key="3">
    <source>
        <dbReference type="ARBA" id="ARBA00022500"/>
    </source>
</evidence>
<dbReference type="GO" id="GO:0005886">
    <property type="term" value="C:plasma membrane"/>
    <property type="evidence" value="ECO:0007669"/>
    <property type="project" value="UniProtKB-SubCell"/>
</dbReference>
<protein>
    <submittedName>
        <fullName evidence="14">Methyl-accepting chemotaxis protein</fullName>
    </submittedName>
</protein>
<keyword evidence="15" id="KW-1185">Reference proteome</keyword>
<dbReference type="OrthoDB" id="597657at2"/>
<keyword evidence="10" id="KW-0175">Coiled coil</keyword>
<evidence type="ECO:0000256" key="5">
    <source>
        <dbReference type="ARBA" id="ARBA00022989"/>
    </source>
</evidence>
<dbReference type="PANTHER" id="PTHR32089">
    <property type="entry name" value="METHYL-ACCEPTING CHEMOTAXIS PROTEIN MCPB"/>
    <property type="match status" value="1"/>
</dbReference>
<name>A0A6I0F0L0_9FIRM</name>
<feature type="domain" description="Methyl-accepting transducer" evidence="12">
    <location>
        <begin position="382"/>
        <end position="639"/>
    </location>
</feature>
<accession>A0A6I0F0L0</accession>
<keyword evidence="2" id="KW-1003">Cell membrane</keyword>
<dbReference type="Gene3D" id="1.10.287.950">
    <property type="entry name" value="Methyl-accepting chemotaxis protein"/>
    <property type="match status" value="1"/>
</dbReference>
<dbReference type="Gene3D" id="3.30.450.20">
    <property type="entry name" value="PAS domain"/>
    <property type="match status" value="1"/>
</dbReference>
<comment type="caution">
    <text evidence="14">The sequence shown here is derived from an EMBL/GenBank/DDBJ whole genome shotgun (WGS) entry which is preliminary data.</text>
</comment>
<dbReference type="GO" id="GO:0004888">
    <property type="term" value="F:transmembrane signaling receptor activity"/>
    <property type="evidence" value="ECO:0007669"/>
    <property type="project" value="InterPro"/>
</dbReference>
<dbReference type="Pfam" id="PF02743">
    <property type="entry name" value="dCache_1"/>
    <property type="match status" value="1"/>
</dbReference>
<dbReference type="SUPFAM" id="SSF103190">
    <property type="entry name" value="Sensory domain-like"/>
    <property type="match status" value="1"/>
</dbReference>
<keyword evidence="3" id="KW-0145">Chemotaxis</keyword>
<feature type="transmembrane region" description="Helical" evidence="11">
    <location>
        <begin position="284"/>
        <end position="306"/>
    </location>
</feature>
<dbReference type="InterPro" id="IPR033479">
    <property type="entry name" value="dCache_1"/>
</dbReference>
<evidence type="ECO:0000259" key="13">
    <source>
        <dbReference type="PROSITE" id="PS50885"/>
    </source>
</evidence>
<dbReference type="RefSeq" id="WP_151619436.1">
    <property type="nucleotide sequence ID" value="NZ_WBXO01000003.1"/>
</dbReference>
<keyword evidence="6 11" id="KW-0472">Membrane</keyword>
<keyword evidence="5 11" id="KW-1133">Transmembrane helix</keyword>
<dbReference type="PRINTS" id="PR00260">
    <property type="entry name" value="CHEMTRNSDUCR"/>
</dbReference>
<dbReference type="InterPro" id="IPR004090">
    <property type="entry name" value="Chemotax_Me-accpt_rcpt"/>
</dbReference>
<dbReference type="Gene3D" id="6.10.340.10">
    <property type="match status" value="1"/>
</dbReference>
<comment type="similarity">
    <text evidence="8">Belongs to the methyl-accepting chemotaxis (MCP) protein family.</text>
</comment>
<dbReference type="GO" id="GO:0007165">
    <property type="term" value="P:signal transduction"/>
    <property type="evidence" value="ECO:0007669"/>
    <property type="project" value="UniProtKB-KW"/>
</dbReference>